<name>A0A1Y6C885_9BACT</name>
<feature type="repeat" description="TPR" evidence="3">
    <location>
        <begin position="535"/>
        <end position="568"/>
    </location>
</feature>
<dbReference type="PANTHER" id="PTHR44591:SF3">
    <property type="entry name" value="RESPONSE REGULATORY DOMAIN-CONTAINING PROTEIN"/>
    <property type="match status" value="1"/>
</dbReference>
<dbReference type="Gene3D" id="1.25.40.10">
    <property type="entry name" value="Tetratricopeptide repeat domain"/>
    <property type="match status" value="2"/>
</dbReference>
<gene>
    <name evidence="5" type="ORF">SAMN06296036_114131</name>
</gene>
<dbReference type="PROSITE" id="PS50005">
    <property type="entry name" value="TPR"/>
    <property type="match status" value="2"/>
</dbReference>
<evidence type="ECO:0000256" key="3">
    <source>
        <dbReference type="PROSITE-ProRule" id="PRU00339"/>
    </source>
</evidence>
<dbReference type="OrthoDB" id="5469194at2"/>
<feature type="domain" description="Response regulatory" evidence="4">
    <location>
        <begin position="240"/>
        <end position="356"/>
    </location>
</feature>
<keyword evidence="6" id="KW-1185">Reference proteome</keyword>
<dbReference type="SUPFAM" id="SSF48452">
    <property type="entry name" value="TPR-like"/>
    <property type="match status" value="1"/>
</dbReference>
<dbReference type="InterPro" id="IPR001789">
    <property type="entry name" value="Sig_transdc_resp-reg_receiver"/>
</dbReference>
<reference evidence="6" key="1">
    <citation type="submission" date="2017-04" db="EMBL/GenBank/DDBJ databases">
        <authorList>
            <person name="Varghese N."/>
            <person name="Submissions S."/>
        </authorList>
    </citation>
    <scope>NUCLEOTIDE SEQUENCE [LARGE SCALE GENOMIC DNA]</scope>
    <source>
        <strain evidence="6">RKEM611</strain>
    </source>
</reference>
<evidence type="ECO:0000259" key="4">
    <source>
        <dbReference type="PROSITE" id="PS50110"/>
    </source>
</evidence>
<feature type="repeat" description="TPR" evidence="3">
    <location>
        <begin position="434"/>
        <end position="467"/>
    </location>
</feature>
<dbReference type="Pfam" id="PF13181">
    <property type="entry name" value="TPR_8"/>
    <property type="match status" value="2"/>
</dbReference>
<dbReference type="CDD" id="cd00156">
    <property type="entry name" value="REC"/>
    <property type="match status" value="1"/>
</dbReference>
<evidence type="ECO:0000256" key="2">
    <source>
        <dbReference type="PROSITE-ProRule" id="PRU00169"/>
    </source>
</evidence>
<dbReference type="SMART" id="SM00448">
    <property type="entry name" value="REC"/>
    <property type="match status" value="1"/>
</dbReference>
<sequence length="703" mass="80362">MSDQRKLLTKSKVLVVEETSEWRYNIHNGIRNLGYRMVEGVASIRDALDRMENEPFGWIFLTLNPADNPNLFHILEMVNHYPELRHLKVSAFVKDQDILYLKQAFEMGLLSYHNFGFSKDELAKNLTPLNRRLSQHKWDTMFTSAEYIRDYLTSMEDYQSLVSFERRLIKVNPNHPELLIHLAEAFALQESFDDCARALNQAKLIDPSLEAIADPVYEKYLRGRSLGDSSETINLFNINTAMIVDSDEVNHNSLDRIFHKIGCERIIHCYDGEEALDKIIGFTPDIIVSEWKLPKLNGPFFVQRIRDKGLHNTPILIVSSLVNDSDRNLMLEMGISNVIPKPMIETDFLKALSWVIQQEQKPTDSSVIEYKVAVLCHNRKFNDARHVIQEASSNQNVKEGAIHYMRAELAYAQKDYRKAKNHLIKAVQQGNHTTRVYNLTGKTLIQLDDISTALKCYEKADSLAPYNIVRLCAIADAQDSIGESGLANQTLSMIKSLDPRNHQVMITEANFSLTRGAIKKAKRIMASMENLSEVFTFMNNRGVALAKRGKVNESIEFYEKAILALPEERTDITEAIQYNLALAHVRQKKYKDAQKILRSLKNATQKRIAVKAKRMLERIEDALKKGQEISLDSTKDDSEEKSVDMQDHVEERLSSFKILPPDPGDVCCHLIFFDSSPEVGKRFTITGLPRFRTYGSISNQKTA</sequence>
<dbReference type="PROSITE" id="PS50110">
    <property type="entry name" value="RESPONSE_REGULATORY"/>
    <property type="match status" value="1"/>
</dbReference>
<keyword evidence="3" id="KW-0802">TPR repeat</keyword>
<dbReference type="RefSeq" id="WP_132321363.1">
    <property type="nucleotide sequence ID" value="NZ_FWZT01000014.1"/>
</dbReference>
<evidence type="ECO:0000313" key="5">
    <source>
        <dbReference type="EMBL" id="SMF47404.1"/>
    </source>
</evidence>
<dbReference type="Proteomes" id="UP000192907">
    <property type="component" value="Unassembled WGS sequence"/>
</dbReference>
<dbReference type="EMBL" id="FWZT01000014">
    <property type="protein sequence ID" value="SMF47404.1"/>
    <property type="molecule type" value="Genomic_DNA"/>
</dbReference>
<dbReference type="Gene3D" id="3.40.50.2300">
    <property type="match status" value="2"/>
</dbReference>
<dbReference type="Pfam" id="PF00072">
    <property type="entry name" value="Response_reg"/>
    <property type="match status" value="1"/>
</dbReference>
<dbReference type="SUPFAM" id="SSF52172">
    <property type="entry name" value="CheY-like"/>
    <property type="match status" value="2"/>
</dbReference>
<keyword evidence="1" id="KW-0597">Phosphoprotein</keyword>
<dbReference type="PANTHER" id="PTHR44591">
    <property type="entry name" value="STRESS RESPONSE REGULATOR PROTEIN 1"/>
    <property type="match status" value="1"/>
</dbReference>
<dbReference type="STRING" id="1513793.SAMN06296036_114131"/>
<dbReference type="SMART" id="SM00028">
    <property type="entry name" value="TPR"/>
    <property type="match status" value="5"/>
</dbReference>
<dbReference type="AlphaFoldDB" id="A0A1Y6C885"/>
<dbReference type="InterPro" id="IPR011990">
    <property type="entry name" value="TPR-like_helical_dom_sf"/>
</dbReference>
<organism evidence="5 6">
    <name type="scientific">Pseudobacteriovorax antillogorgiicola</name>
    <dbReference type="NCBI Taxonomy" id="1513793"/>
    <lineage>
        <taxon>Bacteria</taxon>
        <taxon>Pseudomonadati</taxon>
        <taxon>Bdellovibrionota</taxon>
        <taxon>Oligoflexia</taxon>
        <taxon>Oligoflexales</taxon>
        <taxon>Pseudobacteriovoracaceae</taxon>
        <taxon>Pseudobacteriovorax</taxon>
    </lineage>
</organism>
<proteinExistence type="predicted"/>
<evidence type="ECO:0000313" key="6">
    <source>
        <dbReference type="Proteomes" id="UP000192907"/>
    </source>
</evidence>
<comment type="caution">
    <text evidence="2">Lacks conserved residue(s) required for the propagation of feature annotation.</text>
</comment>
<dbReference type="InterPro" id="IPR019734">
    <property type="entry name" value="TPR_rpt"/>
</dbReference>
<dbReference type="InterPro" id="IPR050595">
    <property type="entry name" value="Bact_response_regulator"/>
</dbReference>
<protein>
    <submittedName>
        <fullName evidence="5">CheY chemotaxis protein or a CheY-like REC (Receiver) domain</fullName>
    </submittedName>
</protein>
<evidence type="ECO:0000256" key="1">
    <source>
        <dbReference type="ARBA" id="ARBA00022553"/>
    </source>
</evidence>
<accession>A0A1Y6C885</accession>
<dbReference type="InterPro" id="IPR011006">
    <property type="entry name" value="CheY-like_superfamily"/>
</dbReference>
<dbReference type="GO" id="GO:0000160">
    <property type="term" value="P:phosphorelay signal transduction system"/>
    <property type="evidence" value="ECO:0007669"/>
    <property type="project" value="InterPro"/>
</dbReference>